<evidence type="ECO:0000313" key="3">
    <source>
        <dbReference type="RefSeq" id="XP_034231451.1"/>
    </source>
</evidence>
<protein>
    <submittedName>
        <fullName evidence="3">Uncharacterized protein LOC117639681</fullName>
    </submittedName>
</protein>
<evidence type="ECO:0000313" key="2">
    <source>
        <dbReference type="Proteomes" id="UP000515158"/>
    </source>
</evidence>
<dbReference type="KEGG" id="tpal:117639681"/>
<reference evidence="3" key="1">
    <citation type="submission" date="2025-08" db="UniProtKB">
        <authorList>
            <consortium name="RefSeq"/>
        </authorList>
    </citation>
    <scope>IDENTIFICATION</scope>
    <source>
        <tissue evidence="3">Total insect</tissue>
    </source>
</reference>
<dbReference type="Proteomes" id="UP000515158">
    <property type="component" value="Unplaced"/>
</dbReference>
<proteinExistence type="predicted"/>
<dbReference type="GeneID" id="117639681"/>
<sequence>MSSRQLAERRVESTKTELEAARIKQQEAQVVLQAAKKCIKLAEMNAEHAKKCLELEELRDAHASCEDSADAGPSAKKPCRSASEAPAAPAEQQGLGKVEQAQQDLEAAQSRLQHLVEQVAVQRRLHQETARQLADLRSAHRDCKVAAGSELTELKLLHCTSQTIVQKAKRKAFLYTLTTAPSIKSLSLDLTGNRPKPLPKSVLETLPRAPARIKQLSLTFGRDSEEAVLALLQRCKDHLEELYLNSSFWTDDQVRRLWGIVEDSNISVLSLGAAAYLRDVAFPFQSEKWRHLHTLKLKGSDVFFMGKTKARSPCWCR</sequence>
<name>A0A6P8Y629_THRPL</name>
<organism evidence="3">
    <name type="scientific">Thrips palmi</name>
    <name type="common">Melon thrips</name>
    <dbReference type="NCBI Taxonomy" id="161013"/>
    <lineage>
        <taxon>Eukaryota</taxon>
        <taxon>Metazoa</taxon>
        <taxon>Ecdysozoa</taxon>
        <taxon>Arthropoda</taxon>
        <taxon>Hexapoda</taxon>
        <taxon>Insecta</taxon>
        <taxon>Pterygota</taxon>
        <taxon>Neoptera</taxon>
        <taxon>Paraneoptera</taxon>
        <taxon>Thysanoptera</taxon>
        <taxon>Terebrantia</taxon>
        <taxon>Thripoidea</taxon>
        <taxon>Thripidae</taxon>
        <taxon>Thrips</taxon>
    </lineage>
</organism>
<dbReference type="InParanoid" id="A0A6P8Y629"/>
<feature type="compositionally biased region" description="Low complexity" evidence="1">
    <location>
        <begin position="81"/>
        <end position="93"/>
    </location>
</feature>
<dbReference type="RefSeq" id="XP_034231451.1">
    <property type="nucleotide sequence ID" value="XM_034375560.1"/>
</dbReference>
<dbReference type="AlphaFoldDB" id="A0A6P8Y629"/>
<gene>
    <name evidence="3" type="primary">LOC117639681</name>
</gene>
<keyword evidence="2" id="KW-1185">Reference proteome</keyword>
<evidence type="ECO:0000256" key="1">
    <source>
        <dbReference type="SAM" id="MobiDB-lite"/>
    </source>
</evidence>
<dbReference type="Gene3D" id="3.80.10.10">
    <property type="entry name" value="Ribonuclease Inhibitor"/>
    <property type="match status" value="1"/>
</dbReference>
<dbReference type="SUPFAM" id="SSF52047">
    <property type="entry name" value="RNI-like"/>
    <property type="match status" value="1"/>
</dbReference>
<feature type="region of interest" description="Disordered" evidence="1">
    <location>
        <begin position="66"/>
        <end position="100"/>
    </location>
</feature>
<dbReference type="InterPro" id="IPR032675">
    <property type="entry name" value="LRR_dom_sf"/>
</dbReference>
<accession>A0A6P8Y629</accession>
<feature type="region of interest" description="Disordered" evidence="1">
    <location>
        <begin position="1"/>
        <end position="20"/>
    </location>
</feature>